<gene>
    <name evidence="2" type="ORF">PsYK624_164430</name>
</gene>
<reference evidence="2 3" key="1">
    <citation type="submission" date="2021-08" db="EMBL/GenBank/DDBJ databases">
        <title>Draft Genome Sequence of Phanerochaete sordida strain YK-624.</title>
        <authorList>
            <person name="Mori T."/>
            <person name="Dohra H."/>
            <person name="Suzuki T."/>
            <person name="Kawagishi H."/>
            <person name="Hirai H."/>
        </authorList>
    </citation>
    <scope>NUCLEOTIDE SEQUENCE [LARGE SCALE GENOMIC DNA]</scope>
    <source>
        <strain evidence="2 3">YK-624</strain>
    </source>
</reference>
<feature type="transmembrane region" description="Helical" evidence="1">
    <location>
        <begin position="53"/>
        <end position="74"/>
    </location>
</feature>
<feature type="transmembrane region" description="Helical" evidence="1">
    <location>
        <begin position="116"/>
        <end position="136"/>
    </location>
</feature>
<evidence type="ECO:0000256" key="1">
    <source>
        <dbReference type="SAM" id="Phobius"/>
    </source>
</evidence>
<evidence type="ECO:0000313" key="3">
    <source>
        <dbReference type="Proteomes" id="UP000703269"/>
    </source>
</evidence>
<feature type="transmembrane region" description="Helical" evidence="1">
    <location>
        <begin position="190"/>
        <end position="208"/>
    </location>
</feature>
<keyword evidence="1" id="KW-0812">Transmembrane</keyword>
<dbReference type="EMBL" id="BPQB01000137">
    <property type="protein sequence ID" value="GJF00164.1"/>
    <property type="molecule type" value="Genomic_DNA"/>
</dbReference>
<comment type="caution">
    <text evidence="2">The sequence shown here is derived from an EMBL/GenBank/DDBJ whole genome shotgun (WGS) entry which is preliminary data.</text>
</comment>
<sequence length="384" mass="42378">MADPQDAAVWQTVGHDLIQTIVAVTAETFVVAIYSVLVVKTGRLLLRSSRTKVSLYTCAAVFVMFILDVALWIIDVRNLITEVRMTLLSTPTDTLSDNYDAALSNMLRLVSVEDIVYAYMTIVGDGVIIWRVYAFWSNGRERLVLFVPLAFLLGSFTTAFMITYCGSRLGADIVIGTFQHPAFCRNIQTASYSMTLATTAVATALIAFKTWQYRRTYLSAFGSSGPKSRTQRVMLMLIESGILYMLFFIVQVVTSVGSVNARIELNVRSTFAFTIYQYISSSIVGLYPTIVVLLVHSKHSILKSQAETSRTAVVFKQGRGAGESRTAYSTANTATFTSSPVHVMTDDADVYEMASAKHAGSGESEEHLEKGLRVQIQRSAPYVD</sequence>
<dbReference type="AlphaFoldDB" id="A0A9P3GSA3"/>
<accession>A0A9P3GSA3</accession>
<keyword evidence="3" id="KW-1185">Reference proteome</keyword>
<keyword evidence="1" id="KW-0472">Membrane</keyword>
<feature type="transmembrane region" description="Helical" evidence="1">
    <location>
        <begin position="143"/>
        <end position="164"/>
    </location>
</feature>
<dbReference type="OrthoDB" id="2744793at2759"/>
<organism evidence="2 3">
    <name type="scientific">Phanerochaete sordida</name>
    <dbReference type="NCBI Taxonomy" id="48140"/>
    <lineage>
        <taxon>Eukaryota</taxon>
        <taxon>Fungi</taxon>
        <taxon>Dikarya</taxon>
        <taxon>Basidiomycota</taxon>
        <taxon>Agaricomycotina</taxon>
        <taxon>Agaricomycetes</taxon>
        <taxon>Polyporales</taxon>
        <taxon>Phanerochaetaceae</taxon>
        <taxon>Phanerochaete</taxon>
    </lineage>
</organism>
<proteinExistence type="predicted"/>
<feature type="transmembrane region" description="Helical" evidence="1">
    <location>
        <begin position="233"/>
        <end position="255"/>
    </location>
</feature>
<feature type="transmembrane region" description="Helical" evidence="1">
    <location>
        <begin position="275"/>
        <end position="295"/>
    </location>
</feature>
<protein>
    <submittedName>
        <fullName evidence="2">Uncharacterized protein</fullName>
    </submittedName>
</protein>
<dbReference type="Proteomes" id="UP000703269">
    <property type="component" value="Unassembled WGS sequence"/>
</dbReference>
<name>A0A9P3GSA3_9APHY</name>
<feature type="transmembrane region" description="Helical" evidence="1">
    <location>
        <begin position="20"/>
        <end position="41"/>
    </location>
</feature>
<evidence type="ECO:0000313" key="2">
    <source>
        <dbReference type="EMBL" id="GJF00164.1"/>
    </source>
</evidence>
<keyword evidence="1" id="KW-1133">Transmembrane helix</keyword>